<evidence type="ECO:0000256" key="1">
    <source>
        <dbReference type="SAM" id="SignalP"/>
    </source>
</evidence>
<dbReference type="EMBL" id="JAULSW010000010">
    <property type="protein sequence ID" value="KAK3368386.1"/>
    <property type="molecule type" value="Genomic_DNA"/>
</dbReference>
<dbReference type="PANTHER" id="PTHR47332:SF6">
    <property type="entry name" value="SET DOMAIN-CONTAINING PROTEIN"/>
    <property type="match status" value="1"/>
</dbReference>
<evidence type="ECO:0000313" key="4">
    <source>
        <dbReference type="Proteomes" id="UP001285441"/>
    </source>
</evidence>
<feature type="signal peptide" evidence="1">
    <location>
        <begin position="1"/>
        <end position="23"/>
    </location>
</feature>
<gene>
    <name evidence="3" type="ORF">B0H63DRAFT_423049</name>
</gene>
<dbReference type="PROSITE" id="PS50280">
    <property type="entry name" value="SET"/>
    <property type="match status" value="1"/>
</dbReference>
<dbReference type="PANTHER" id="PTHR47332">
    <property type="entry name" value="SET DOMAIN-CONTAINING PROTEIN 5"/>
    <property type="match status" value="1"/>
</dbReference>
<name>A0AAE0K2X3_9PEZI</name>
<dbReference type="SUPFAM" id="SSF82199">
    <property type="entry name" value="SET domain"/>
    <property type="match status" value="1"/>
</dbReference>
<dbReference type="InterPro" id="IPR046341">
    <property type="entry name" value="SET_dom_sf"/>
</dbReference>
<dbReference type="InterPro" id="IPR001214">
    <property type="entry name" value="SET_dom"/>
</dbReference>
<dbReference type="Gene3D" id="2.170.270.10">
    <property type="entry name" value="SET domain"/>
    <property type="match status" value="1"/>
</dbReference>
<protein>
    <recommendedName>
        <fullName evidence="2">SET domain-containing protein</fullName>
    </recommendedName>
</protein>
<feature type="chain" id="PRO_5041944794" description="SET domain-containing protein" evidence="1">
    <location>
        <begin position="24"/>
        <end position="441"/>
    </location>
</feature>
<dbReference type="InterPro" id="IPR053185">
    <property type="entry name" value="SET_domain_protein"/>
</dbReference>
<dbReference type="CDD" id="cd20071">
    <property type="entry name" value="SET_SMYD"/>
    <property type="match status" value="1"/>
</dbReference>
<dbReference type="Proteomes" id="UP001285441">
    <property type="component" value="Unassembled WGS sequence"/>
</dbReference>
<evidence type="ECO:0000259" key="2">
    <source>
        <dbReference type="PROSITE" id="PS50280"/>
    </source>
</evidence>
<feature type="domain" description="SET" evidence="2">
    <location>
        <begin position="133"/>
        <end position="291"/>
    </location>
</feature>
<evidence type="ECO:0000313" key="3">
    <source>
        <dbReference type="EMBL" id="KAK3368386.1"/>
    </source>
</evidence>
<dbReference type="Pfam" id="PF00856">
    <property type="entry name" value="SET"/>
    <property type="match status" value="1"/>
</dbReference>
<dbReference type="AlphaFoldDB" id="A0AAE0K2X3"/>
<keyword evidence="1" id="KW-0732">Signal</keyword>
<accession>A0AAE0K2X3</accession>
<keyword evidence="4" id="KW-1185">Reference proteome</keyword>
<sequence>MAWAKYLLTRALVLGLLAQGIVADGDADANAKADVAPSVGSDEGLAFEPIEKTEIYTDNATAKATTPEIITDVEVPPVEGWWQSKICSGVYCIFTNRRINNGRGLVIVSKIEDFHKVERVEDHLEKAENKYEEPISWQEAEVVDKGIGLVANKTLRRGKTLMSWSPVLMVHKDVMNEVRKADRLNLLERAVTFLPDATRAKFDRQRAGGPKGDITRTVEQIIKGAPFEIDLGFARHADDHSKHYVNYPEISAVFQHDCRPNVAYHVDNNLALRTVIARRTSVGEELTIAYIDPLEPRAERQAWVKKNRGYGIPCPCDACNKKGRLDALKESEDRVAEILSIRAELRNHDSKIITFDMIERFLKLLDQERLQVKLAEAYELAAVNFNYLGDDVRAKKYADLAVQAGMIEGGVDSNDVIAMRIMASDVKGHYSYRFTLKRRGQ</sequence>
<proteinExistence type="predicted"/>
<reference evidence="3" key="1">
    <citation type="journal article" date="2023" name="Mol. Phylogenet. Evol.">
        <title>Genome-scale phylogeny and comparative genomics of the fungal order Sordariales.</title>
        <authorList>
            <person name="Hensen N."/>
            <person name="Bonometti L."/>
            <person name="Westerberg I."/>
            <person name="Brannstrom I.O."/>
            <person name="Guillou S."/>
            <person name="Cros-Aarteil S."/>
            <person name="Calhoun S."/>
            <person name="Haridas S."/>
            <person name="Kuo A."/>
            <person name="Mondo S."/>
            <person name="Pangilinan J."/>
            <person name="Riley R."/>
            <person name="LaButti K."/>
            <person name="Andreopoulos B."/>
            <person name="Lipzen A."/>
            <person name="Chen C."/>
            <person name="Yan M."/>
            <person name="Daum C."/>
            <person name="Ng V."/>
            <person name="Clum A."/>
            <person name="Steindorff A."/>
            <person name="Ohm R.A."/>
            <person name="Martin F."/>
            <person name="Silar P."/>
            <person name="Natvig D.O."/>
            <person name="Lalanne C."/>
            <person name="Gautier V."/>
            <person name="Ament-Velasquez S.L."/>
            <person name="Kruys A."/>
            <person name="Hutchinson M.I."/>
            <person name="Powell A.J."/>
            <person name="Barry K."/>
            <person name="Miller A.N."/>
            <person name="Grigoriev I.V."/>
            <person name="Debuchy R."/>
            <person name="Gladieux P."/>
            <person name="Hiltunen Thoren M."/>
            <person name="Johannesson H."/>
        </authorList>
    </citation>
    <scope>NUCLEOTIDE SEQUENCE</scope>
    <source>
        <strain evidence="3">CBS 232.78</strain>
    </source>
</reference>
<comment type="caution">
    <text evidence="3">The sequence shown here is derived from an EMBL/GenBank/DDBJ whole genome shotgun (WGS) entry which is preliminary data.</text>
</comment>
<reference evidence="3" key="2">
    <citation type="submission" date="2023-06" db="EMBL/GenBank/DDBJ databases">
        <authorList>
            <consortium name="Lawrence Berkeley National Laboratory"/>
            <person name="Haridas S."/>
            <person name="Hensen N."/>
            <person name="Bonometti L."/>
            <person name="Westerberg I."/>
            <person name="Brannstrom I.O."/>
            <person name="Guillou S."/>
            <person name="Cros-Aarteil S."/>
            <person name="Calhoun S."/>
            <person name="Kuo A."/>
            <person name="Mondo S."/>
            <person name="Pangilinan J."/>
            <person name="Riley R."/>
            <person name="LaButti K."/>
            <person name="Andreopoulos B."/>
            <person name="Lipzen A."/>
            <person name="Chen C."/>
            <person name="Yanf M."/>
            <person name="Daum C."/>
            <person name="Ng V."/>
            <person name="Clum A."/>
            <person name="Steindorff A."/>
            <person name="Ohm R."/>
            <person name="Martin F."/>
            <person name="Silar P."/>
            <person name="Natvig D."/>
            <person name="Lalanne C."/>
            <person name="Gautier V."/>
            <person name="Ament-velasquez S.L."/>
            <person name="Kruys A."/>
            <person name="Hutchinson M.I."/>
            <person name="Powell A.J."/>
            <person name="Barry K."/>
            <person name="Miller A.N."/>
            <person name="Grigoriev I.V."/>
            <person name="Debuchy R."/>
            <person name="Gladieux P."/>
            <person name="Thoren M.H."/>
            <person name="Johannesson H."/>
        </authorList>
    </citation>
    <scope>NUCLEOTIDE SEQUENCE</scope>
    <source>
        <strain evidence="3">CBS 232.78</strain>
    </source>
</reference>
<organism evidence="3 4">
    <name type="scientific">Podospora didyma</name>
    <dbReference type="NCBI Taxonomy" id="330526"/>
    <lineage>
        <taxon>Eukaryota</taxon>
        <taxon>Fungi</taxon>
        <taxon>Dikarya</taxon>
        <taxon>Ascomycota</taxon>
        <taxon>Pezizomycotina</taxon>
        <taxon>Sordariomycetes</taxon>
        <taxon>Sordariomycetidae</taxon>
        <taxon>Sordariales</taxon>
        <taxon>Podosporaceae</taxon>
        <taxon>Podospora</taxon>
    </lineage>
</organism>